<dbReference type="Proteomes" id="UP000069940">
    <property type="component" value="Unassembled WGS sequence"/>
</dbReference>
<keyword evidence="5 8" id="KW-0862">Zinc</keyword>
<dbReference type="GeneID" id="109431319"/>
<dbReference type="InterPro" id="IPR013087">
    <property type="entry name" value="Znf_C2H2_type"/>
</dbReference>
<dbReference type="PROSITE" id="PS00028">
    <property type="entry name" value="ZINC_FINGER_C2H2_1"/>
    <property type="match status" value="8"/>
</dbReference>
<dbReference type="InterPro" id="IPR012934">
    <property type="entry name" value="Znf_AD"/>
</dbReference>
<feature type="domain" description="C2H2-type" evidence="9">
    <location>
        <begin position="469"/>
        <end position="499"/>
    </location>
</feature>
<dbReference type="InterPro" id="IPR050331">
    <property type="entry name" value="Zinc_finger"/>
</dbReference>
<accession>A0ABM1Y8E4</accession>
<evidence type="ECO:0000256" key="4">
    <source>
        <dbReference type="ARBA" id="ARBA00022771"/>
    </source>
</evidence>
<reference evidence="11" key="2">
    <citation type="submission" date="2025-05" db="UniProtKB">
        <authorList>
            <consortium name="EnsemblMetazoa"/>
        </authorList>
    </citation>
    <scope>IDENTIFICATION</scope>
    <source>
        <strain evidence="11">Foshan</strain>
    </source>
</reference>
<dbReference type="SMART" id="SM00355">
    <property type="entry name" value="ZnF_C2H2"/>
    <property type="match status" value="9"/>
</dbReference>
<feature type="domain" description="C2H2-type" evidence="9">
    <location>
        <begin position="441"/>
        <end position="468"/>
    </location>
</feature>
<feature type="domain" description="C2H2-type" evidence="9">
    <location>
        <begin position="272"/>
        <end position="300"/>
    </location>
</feature>
<dbReference type="EnsemblMetazoa" id="AALFPA23_006735.R8857">
    <property type="protein sequence ID" value="AALFPA23_006735.P8857"/>
    <property type="gene ID" value="AALFPA23_006735"/>
</dbReference>
<evidence type="ECO:0000259" key="10">
    <source>
        <dbReference type="PROSITE" id="PS51915"/>
    </source>
</evidence>
<organism evidence="11 12">
    <name type="scientific">Aedes albopictus</name>
    <name type="common">Asian tiger mosquito</name>
    <name type="synonym">Stegomyia albopicta</name>
    <dbReference type="NCBI Taxonomy" id="7160"/>
    <lineage>
        <taxon>Eukaryota</taxon>
        <taxon>Metazoa</taxon>
        <taxon>Ecdysozoa</taxon>
        <taxon>Arthropoda</taxon>
        <taxon>Hexapoda</taxon>
        <taxon>Insecta</taxon>
        <taxon>Pterygota</taxon>
        <taxon>Neoptera</taxon>
        <taxon>Endopterygota</taxon>
        <taxon>Diptera</taxon>
        <taxon>Nematocera</taxon>
        <taxon>Culicoidea</taxon>
        <taxon>Culicidae</taxon>
        <taxon>Culicinae</taxon>
        <taxon>Aedini</taxon>
        <taxon>Aedes</taxon>
        <taxon>Stegomyia</taxon>
    </lineage>
</organism>
<keyword evidence="12" id="KW-1185">Reference proteome</keyword>
<evidence type="ECO:0000256" key="3">
    <source>
        <dbReference type="ARBA" id="ARBA00022737"/>
    </source>
</evidence>
<keyword evidence="6" id="KW-0539">Nucleus</keyword>
<evidence type="ECO:0000313" key="11">
    <source>
        <dbReference type="EnsemblMetazoa" id="AALFPA23_006735.P8857"/>
    </source>
</evidence>
<dbReference type="SUPFAM" id="SSF57716">
    <property type="entry name" value="Glucocorticoid receptor-like (DNA-binding domain)"/>
    <property type="match status" value="1"/>
</dbReference>
<evidence type="ECO:0000256" key="7">
    <source>
        <dbReference type="PROSITE-ProRule" id="PRU00042"/>
    </source>
</evidence>
<dbReference type="InterPro" id="IPR036236">
    <property type="entry name" value="Znf_C2H2_sf"/>
</dbReference>
<keyword evidence="4 7" id="KW-0863">Zinc-finger</keyword>
<dbReference type="SMART" id="SM00868">
    <property type="entry name" value="zf-AD"/>
    <property type="match status" value="1"/>
</dbReference>
<proteinExistence type="predicted"/>
<feature type="domain" description="C2H2-type" evidence="9">
    <location>
        <begin position="245"/>
        <end position="272"/>
    </location>
</feature>
<feature type="domain" description="C2H2-type" evidence="9">
    <location>
        <begin position="328"/>
        <end position="355"/>
    </location>
</feature>
<reference evidence="12" key="1">
    <citation type="journal article" date="2015" name="Proc. Natl. Acad. Sci. U.S.A.">
        <title>Genome sequence of the Asian Tiger mosquito, Aedes albopictus, reveals insights into its biology, genetics, and evolution.</title>
        <authorList>
            <person name="Chen X.G."/>
            <person name="Jiang X."/>
            <person name="Gu J."/>
            <person name="Xu M."/>
            <person name="Wu Y."/>
            <person name="Deng Y."/>
            <person name="Zhang C."/>
            <person name="Bonizzoni M."/>
            <person name="Dermauw W."/>
            <person name="Vontas J."/>
            <person name="Armbruster P."/>
            <person name="Huang X."/>
            <person name="Yang Y."/>
            <person name="Zhang H."/>
            <person name="He W."/>
            <person name="Peng H."/>
            <person name="Liu Y."/>
            <person name="Wu K."/>
            <person name="Chen J."/>
            <person name="Lirakis M."/>
            <person name="Topalis P."/>
            <person name="Van Leeuwen T."/>
            <person name="Hall A.B."/>
            <person name="Jiang X."/>
            <person name="Thorpe C."/>
            <person name="Mueller R.L."/>
            <person name="Sun C."/>
            <person name="Waterhouse R.M."/>
            <person name="Yan G."/>
            <person name="Tu Z.J."/>
            <person name="Fang X."/>
            <person name="James A.A."/>
        </authorList>
    </citation>
    <scope>NUCLEOTIDE SEQUENCE [LARGE SCALE GENOMIC DNA]</scope>
    <source>
        <strain evidence="12">Foshan</strain>
    </source>
</reference>
<keyword evidence="3" id="KW-0677">Repeat</keyword>
<evidence type="ECO:0000256" key="8">
    <source>
        <dbReference type="PROSITE-ProRule" id="PRU01263"/>
    </source>
</evidence>
<feature type="domain" description="C2H2-type" evidence="9">
    <location>
        <begin position="300"/>
        <end position="327"/>
    </location>
</feature>
<comment type="subcellular location">
    <subcellularLocation>
        <location evidence="1">Nucleus</location>
    </subcellularLocation>
</comment>
<feature type="binding site" evidence="8">
    <location>
        <position position="24"/>
    </location>
    <ligand>
        <name>Zn(2+)</name>
        <dbReference type="ChEBI" id="CHEBI:29105"/>
    </ligand>
</feature>
<evidence type="ECO:0000256" key="5">
    <source>
        <dbReference type="ARBA" id="ARBA00022833"/>
    </source>
</evidence>
<feature type="domain" description="ZAD" evidence="10">
    <location>
        <begin position="19"/>
        <end position="93"/>
    </location>
</feature>
<dbReference type="Pfam" id="PF07776">
    <property type="entry name" value="zf-AD"/>
    <property type="match status" value="1"/>
</dbReference>
<evidence type="ECO:0000256" key="1">
    <source>
        <dbReference type="ARBA" id="ARBA00004123"/>
    </source>
</evidence>
<dbReference type="Gene3D" id="3.40.1800.20">
    <property type="match status" value="1"/>
</dbReference>
<dbReference type="PANTHER" id="PTHR16515">
    <property type="entry name" value="PR DOMAIN ZINC FINGER PROTEIN"/>
    <property type="match status" value="1"/>
</dbReference>
<dbReference type="PANTHER" id="PTHR16515:SF66">
    <property type="entry name" value="C2H2-TYPE DOMAIN-CONTAINING PROTEIN"/>
    <property type="match status" value="1"/>
</dbReference>
<protein>
    <recommendedName>
        <fullName evidence="13">C2h2-type zn-finger protein</fullName>
    </recommendedName>
</protein>
<evidence type="ECO:0000259" key="9">
    <source>
        <dbReference type="PROSITE" id="PS50157"/>
    </source>
</evidence>
<dbReference type="RefSeq" id="XP_062712459.1">
    <property type="nucleotide sequence ID" value="XM_062856475.1"/>
</dbReference>
<dbReference type="PROSITE" id="PS50157">
    <property type="entry name" value="ZINC_FINGER_C2H2_2"/>
    <property type="match status" value="7"/>
</dbReference>
<sequence length="504" mass="58582">MEREPVTMDLYQLRDKFDQLCRFCLSDENCVAIFTEELQLNDRLASLVDVLLTKVDEGDGLPNRICAKCVHCMEQFVQFEAACERSYEILGKVLELPDEDRVASPVAKTECPQIEETVPEAIEEYLIDKPSHDTEDDSNMEEGLVERLEDEQISGIEDMVTDLHEEDVRYTSEEDRGSHSANASYRITAEQQQMLDDAMQVQSSGFIKLGNRSIPLVQCIYCKNTYRGRNTLKKHLRIHLNIKDNQCAYCPRTFTDRSTLRIHEGRHTGKTFKCPHCDKPYYSQNELRQHITMQHLERQYTCETCQKKFPTKTILNDHYRVHTQERPFVCTLCGADFKRNRNLVRHQNLHEKYEKKATPQLSCMVCTDQFELPYALLEHLKTKHADEFDSLRTGSFECSQCDASTFENIEDCLKHRQIHYDYELSETAKKHAPRRKQPPSFHCGECGKIFKSRMAATKHMGTHEGSRYFLCDAPDCGILYKDSAVMEVHRKESHTKEEDTLNCK</sequence>
<dbReference type="Pfam" id="PF00096">
    <property type="entry name" value="zf-C2H2"/>
    <property type="match status" value="4"/>
</dbReference>
<dbReference type="SUPFAM" id="SSF57667">
    <property type="entry name" value="beta-beta-alpha zinc fingers"/>
    <property type="match status" value="3"/>
</dbReference>
<feature type="binding site" evidence="8">
    <location>
        <position position="21"/>
    </location>
    <ligand>
        <name>Zn(2+)</name>
        <dbReference type="ChEBI" id="CHEBI:29105"/>
    </ligand>
</feature>
<feature type="binding site" evidence="8">
    <location>
        <position position="69"/>
    </location>
    <ligand>
        <name>Zn(2+)</name>
        <dbReference type="ChEBI" id="CHEBI:29105"/>
    </ligand>
</feature>
<feature type="binding site" evidence="8">
    <location>
        <position position="66"/>
    </location>
    <ligand>
        <name>Zn(2+)</name>
        <dbReference type="ChEBI" id="CHEBI:29105"/>
    </ligand>
</feature>
<keyword evidence="2 8" id="KW-0479">Metal-binding</keyword>
<evidence type="ECO:0000313" key="12">
    <source>
        <dbReference type="Proteomes" id="UP000069940"/>
    </source>
</evidence>
<dbReference type="Pfam" id="PF12874">
    <property type="entry name" value="zf-met"/>
    <property type="match status" value="1"/>
</dbReference>
<dbReference type="PROSITE" id="PS51915">
    <property type="entry name" value="ZAD"/>
    <property type="match status" value="1"/>
</dbReference>
<name>A0ABM1Y8E4_AEDAL</name>
<feature type="domain" description="C2H2-type" evidence="9">
    <location>
        <begin position="217"/>
        <end position="244"/>
    </location>
</feature>
<evidence type="ECO:0000256" key="6">
    <source>
        <dbReference type="ARBA" id="ARBA00023242"/>
    </source>
</evidence>
<evidence type="ECO:0008006" key="13">
    <source>
        <dbReference type="Google" id="ProtNLM"/>
    </source>
</evidence>
<dbReference type="Gene3D" id="3.30.160.60">
    <property type="entry name" value="Classic Zinc Finger"/>
    <property type="match status" value="4"/>
</dbReference>
<evidence type="ECO:0000256" key="2">
    <source>
        <dbReference type="ARBA" id="ARBA00022723"/>
    </source>
</evidence>